<dbReference type="Proteomes" id="UP000216024">
    <property type="component" value="Unassembled WGS sequence"/>
</dbReference>
<feature type="domain" description="UPF0033" evidence="2">
    <location>
        <begin position="9"/>
        <end position="33"/>
    </location>
</feature>
<organism evidence="3 4">
    <name type="scientific">Anaeromicrobium sediminis</name>
    <dbReference type="NCBI Taxonomy" id="1478221"/>
    <lineage>
        <taxon>Bacteria</taxon>
        <taxon>Bacillati</taxon>
        <taxon>Bacillota</taxon>
        <taxon>Clostridia</taxon>
        <taxon>Peptostreptococcales</taxon>
        <taxon>Thermotaleaceae</taxon>
        <taxon>Anaeromicrobium</taxon>
    </lineage>
</organism>
<evidence type="ECO:0000313" key="3">
    <source>
        <dbReference type="EMBL" id="PAB60026.1"/>
    </source>
</evidence>
<dbReference type="CDD" id="cd00291">
    <property type="entry name" value="SirA_YedF_YeeD"/>
    <property type="match status" value="1"/>
</dbReference>
<sequence>MGDKIMIELDVTGEFCPIPIIRIKAALKKSDVGEPIIITTDHSCVAQNISETFSKNTLSMTSEEIMNGIWEIIIKKV</sequence>
<comment type="caution">
    <text evidence="3">The sequence shown here is derived from an EMBL/GenBank/DDBJ whole genome shotgun (WGS) entry which is preliminary data.</text>
</comment>
<comment type="similarity">
    <text evidence="1">Belongs to the sulfur carrier protein TusA family.</text>
</comment>
<dbReference type="EMBL" id="NIBG01000004">
    <property type="protein sequence ID" value="PAB60026.1"/>
    <property type="molecule type" value="Genomic_DNA"/>
</dbReference>
<dbReference type="PROSITE" id="PS01148">
    <property type="entry name" value="UPF0033"/>
    <property type="match status" value="1"/>
</dbReference>
<dbReference type="SUPFAM" id="SSF64307">
    <property type="entry name" value="SirA-like"/>
    <property type="match status" value="1"/>
</dbReference>
<dbReference type="OrthoDB" id="9801500at2"/>
<keyword evidence="4" id="KW-1185">Reference proteome</keyword>
<dbReference type="InterPro" id="IPR001455">
    <property type="entry name" value="TusA-like"/>
</dbReference>
<dbReference type="PANTHER" id="PTHR33279">
    <property type="entry name" value="SULFUR CARRIER PROTEIN YEDF-RELATED"/>
    <property type="match status" value="1"/>
</dbReference>
<dbReference type="AlphaFoldDB" id="A0A267MKI2"/>
<reference evidence="3 4" key="1">
    <citation type="submission" date="2017-06" db="EMBL/GenBank/DDBJ databases">
        <title>Draft genome sequence of anaerobic fermentative bacterium Anaeromicrobium sediminis DY2726D isolated from West Pacific Ocean sediments.</title>
        <authorList>
            <person name="Zeng X."/>
        </authorList>
    </citation>
    <scope>NUCLEOTIDE SEQUENCE [LARGE SCALE GENOMIC DNA]</scope>
    <source>
        <strain evidence="3 4">DY2726D</strain>
    </source>
</reference>
<protein>
    <recommendedName>
        <fullName evidence="2">UPF0033 domain-containing protein</fullName>
    </recommendedName>
</protein>
<evidence type="ECO:0000256" key="1">
    <source>
        <dbReference type="ARBA" id="ARBA00008984"/>
    </source>
</evidence>
<evidence type="ECO:0000259" key="2">
    <source>
        <dbReference type="PROSITE" id="PS01148"/>
    </source>
</evidence>
<dbReference type="Gene3D" id="3.30.110.40">
    <property type="entry name" value="TusA-like domain"/>
    <property type="match status" value="1"/>
</dbReference>
<evidence type="ECO:0000313" key="4">
    <source>
        <dbReference type="Proteomes" id="UP000216024"/>
    </source>
</evidence>
<dbReference type="PANTHER" id="PTHR33279:SF6">
    <property type="entry name" value="SULFUR CARRIER PROTEIN YEDF-RELATED"/>
    <property type="match status" value="1"/>
</dbReference>
<gene>
    <name evidence="3" type="ORF">CCE28_06525</name>
</gene>
<proteinExistence type="inferred from homology"/>
<dbReference type="InterPro" id="IPR036868">
    <property type="entry name" value="TusA-like_sf"/>
</dbReference>
<accession>A0A267MKI2</accession>
<name>A0A267MKI2_9FIRM</name>
<dbReference type="Pfam" id="PF01206">
    <property type="entry name" value="TusA"/>
    <property type="match status" value="1"/>
</dbReference>